<keyword evidence="2 4" id="KW-0067">ATP-binding</keyword>
<dbReference type="EMBL" id="JBHUCO010000012">
    <property type="protein sequence ID" value="MFD1518432.1"/>
    <property type="molecule type" value="Genomic_DNA"/>
</dbReference>
<dbReference type="InterPro" id="IPR036388">
    <property type="entry name" value="WH-like_DNA-bd_sf"/>
</dbReference>
<dbReference type="InterPro" id="IPR041664">
    <property type="entry name" value="AAA_16"/>
</dbReference>
<accession>A0ABW4EVF9</accession>
<keyword evidence="5" id="KW-1185">Reference proteome</keyword>
<evidence type="ECO:0000313" key="4">
    <source>
        <dbReference type="EMBL" id="MFD1518432.1"/>
    </source>
</evidence>
<keyword evidence="1" id="KW-0547">Nucleotide-binding</keyword>
<dbReference type="Proteomes" id="UP001597114">
    <property type="component" value="Unassembled WGS sequence"/>
</dbReference>
<dbReference type="PROSITE" id="PS00622">
    <property type="entry name" value="HTH_LUXR_1"/>
    <property type="match status" value="1"/>
</dbReference>
<dbReference type="PANTHER" id="PTHR16305">
    <property type="entry name" value="TESTICULAR SOLUBLE ADENYLYL CYCLASE"/>
    <property type="match status" value="1"/>
</dbReference>
<dbReference type="Pfam" id="PF00196">
    <property type="entry name" value="GerE"/>
    <property type="match status" value="1"/>
</dbReference>
<dbReference type="Gene3D" id="1.10.10.10">
    <property type="entry name" value="Winged helix-like DNA-binding domain superfamily/Winged helix DNA-binding domain"/>
    <property type="match status" value="1"/>
</dbReference>
<dbReference type="InterPro" id="IPR016032">
    <property type="entry name" value="Sig_transdc_resp-reg_C-effctor"/>
</dbReference>
<dbReference type="InterPro" id="IPR000792">
    <property type="entry name" value="Tscrpt_reg_LuxR_C"/>
</dbReference>
<evidence type="ECO:0000259" key="3">
    <source>
        <dbReference type="PROSITE" id="PS50043"/>
    </source>
</evidence>
<dbReference type="Pfam" id="PF13191">
    <property type="entry name" value="AAA_16"/>
    <property type="match status" value="1"/>
</dbReference>
<dbReference type="CDD" id="cd06170">
    <property type="entry name" value="LuxR_C_like"/>
    <property type="match status" value="1"/>
</dbReference>
<sequence length="926" mass="99445">MGDTDTRQTLKYGGLVGRERELERIRSFLVRATAEGDALLLSGEPGVGKTVLLDAAAEEASAAGTRLLRVAGVEFGADVAFAGLNQLLLPLQKDVGRLGPAHRRALSAVLGIGDDAGGARLTVFTAVLALLCRAAVDRPLLVIVDDLQWLDRSSAAVLGFVARRLTGSRIGLIAASRTAGESFLDHGGLPQNEVRPLDEQESAGLLGAYFPMLAPHVRRRVLAEAQGNPLALLELPAVISTSQRAARAALPSVLPLNRRLLTLFASRVADLPAGTRRVLLLAALDGTGDLGVLQAAIHGGSGLPDLQPAELGRLVSVDHGTRRLRFRHPLVRSTVVEFSSELERRWAHRVLTEALTNQPERRAWHLADATSSPEEPVASQLERAAQRMLARGDAVGATGALLRAAELSPRGADRSRRLAEAAYVGVDVTGQLHTVPRLVMDARRADPDHGGSLGAAVATAYLLLNEEGDVDTARRLLIGAIEAKDGEYRADDRALIEALYTLFLVCLVGANRQELWEPFHAAVARLTPRPPAILSLCAVTLGDPARATAEQMTELGTIISRLPDVNDPARIVWIGRAAFFVDRMTACREAHWRVVHDGRRGGAVASAIAALVNLCVDDVFTGRWDEAQQLVEEGRALCALHGYRLLEWPFWFAEAVMAAWRGHVDRAQELTDRMMRWAAPRGVELVRSYAQYVRAATALGQGDAEEAYQQAAAISPPGVLAPRQPMALRAAMDLVDASLRTGRHSDAVAHAAAMADAGIAALSPRLALVALGSAAMAAPDDVAVGLFEQALVVPGVERWPFDLARVRLAYGERLRRHRANSTARVQLTAALDAFERLDARPWKKRAGLELRALGGGVAAAEDCCAGSLTSQEQVIAMLAATGLTNKEIGRRLYLSHRTVGAHLYRVFPKLGISSRAALRDALRPQY</sequence>
<protein>
    <submittedName>
        <fullName evidence="4">ATP-binding protein</fullName>
    </submittedName>
</protein>
<dbReference type="RefSeq" id="WP_344720709.1">
    <property type="nucleotide sequence ID" value="NZ_BAAAUS010000006.1"/>
</dbReference>
<dbReference type="PROSITE" id="PS50043">
    <property type="entry name" value="HTH_LUXR_2"/>
    <property type="match status" value="1"/>
</dbReference>
<reference evidence="5" key="1">
    <citation type="journal article" date="2019" name="Int. J. Syst. Evol. Microbiol.">
        <title>The Global Catalogue of Microorganisms (GCM) 10K type strain sequencing project: providing services to taxonomists for standard genome sequencing and annotation.</title>
        <authorList>
            <consortium name="The Broad Institute Genomics Platform"/>
            <consortium name="The Broad Institute Genome Sequencing Center for Infectious Disease"/>
            <person name="Wu L."/>
            <person name="Ma J."/>
        </authorList>
    </citation>
    <scope>NUCLEOTIDE SEQUENCE [LARGE SCALE GENOMIC DNA]</scope>
    <source>
        <strain evidence="5">CCM 7043</strain>
    </source>
</reference>
<feature type="domain" description="HTH luxR-type" evidence="3">
    <location>
        <begin position="861"/>
        <end position="926"/>
    </location>
</feature>
<name>A0ABW4EVF9_9PSEU</name>
<dbReference type="PANTHER" id="PTHR16305:SF35">
    <property type="entry name" value="TRANSCRIPTIONAL ACTIVATOR DOMAIN"/>
    <property type="match status" value="1"/>
</dbReference>
<evidence type="ECO:0000256" key="1">
    <source>
        <dbReference type="ARBA" id="ARBA00022741"/>
    </source>
</evidence>
<proteinExistence type="predicted"/>
<dbReference type="SMART" id="SM00421">
    <property type="entry name" value="HTH_LUXR"/>
    <property type="match status" value="1"/>
</dbReference>
<dbReference type="Gene3D" id="3.40.50.300">
    <property type="entry name" value="P-loop containing nucleotide triphosphate hydrolases"/>
    <property type="match status" value="1"/>
</dbReference>
<evidence type="ECO:0000313" key="5">
    <source>
        <dbReference type="Proteomes" id="UP001597114"/>
    </source>
</evidence>
<dbReference type="SUPFAM" id="SSF46894">
    <property type="entry name" value="C-terminal effector domain of the bipartite response regulators"/>
    <property type="match status" value="1"/>
</dbReference>
<organism evidence="4 5">
    <name type="scientific">Pseudonocardia yunnanensis</name>
    <dbReference type="NCBI Taxonomy" id="58107"/>
    <lineage>
        <taxon>Bacteria</taxon>
        <taxon>Bacillati</taxon>
        <taxon>Actinomycetota</taxon>
        <taxon>Actinomycetes</taxon>
        <taxon>Pseudonocardiales</taxon>
        <taxon>Pseudonocardiaceae</taxon>
        <taxon>Pseudonocardia</taxon>
    </lineage>
</organism>
<comment type="caution">
    <text evidence="4">The sequence shown here is derived from an EMBL/GenBank/DDBJ whole genome shotgun (WGS) entry which is preliminary data.</text>
</comment>
<gene>
    <name evidence="4" type="ORF">ACFSJD_13115</name>
</gene>
<dbReference type="SUPFAM" id="SSF52540">
    <property type="entry name" value="P-loop containing nucleoside triphosphate hydrolases"/>
    <property type="match status" value="1"/>
</dbReference>
<dbReference type="InterPro" id="IPR027417">
    <property type="entry name" value="P-loop_NTPase"/>
</dbReference>
<dbReference type="PRINTS" id="PR00038">
    <property type="entry name" value="HTHLUXR"/>
</dbReference>
<evidence type="ECO:0000256" key="2">
    <source>
        <dbReference type="ARBA" id="ARBA00022840"/>
    </source>
</evidence>
<dbReference type="GO" id="GO:0005524">
    <property type="term" value="F:ATP binding"/>
    <property type="evidence" value="ECO:0007669"/>
    <property type="project" value="UniProtKB-KW"/>
</dbReference>